<protein>
    <submittedName>
        <fullName evidence="1">Uncharacterized protein</fullName>
    </submittedName>
</protein>
<comment type="caution">
    <text evidence="1">The sequence shown here is derived from an EMBL/GenBank/DDBJ whole genome shotgun (WGS) entry which is preliminary data.</text>
</comment>
<organism evidence="1 2">
    <name type="scientific">Aphis craccivora</name>
    <name type="common">Cowpea aphid</name>
    <dbReference type="NCBI Taxonomy" id="307492"/>
    <lineage>
        <taxon>Eukaryota</taxon>
        <taxon>Metazoa</taxon>
        <taxon>Ecdysozoa</taxon>
        <taxon>Arthropoda</taxon>
        <taxon>Hexapoda</taxon>
        <taxon>Insecta</taxon>
        <taxon>Pterygota</taxon>
        <taxon>Neoptera</taxon>
        <taxon>Paraneoptera</taxon>
        <taxon>Hemiptera</taxon>
        <taxon>Sternorrhyncha</taxon>
        <taxon>Aphidomorpha</taxon>
        <taxon>Aphidoidea</taxon>
        <taxon>Aphididae</taxon>
        <taxon>Aphidini</taxon>
        <taxon>Aphis</taxon>
        <taxon>Aphis</taxon>
    </lineage>
</organism>
<evidence type="ECO:0000313" key="2">
    <source>
        <dbReference type="Proteomes" id="UP000478052"/>
    </source>
</evidence>
<dbReference type="EMBL" id="VUJU01000171">
    <property type="protein sequence ID" value="KAF0772471.1"/>
    <property type="molecule type" value="Genomic_DNA"/>
</dbReference>
<dbReference type="AlphaFoldDB" id="A0A6G0ZMR9"/>
<reference evidence="1 2" key="1">
    <citation type="submission" date="2019-08" db="EMBL/GenBank/DDBJ databases">
        <title>Whole genome of Aphis craccivora.</title>
        <authorList>
            <person name="Voronova N.V."/>
            <person name="Shulinski R.S."/>
            <person name="Bandarenka Y.V."/>
            <person name="Zhorov D.G."/>
            <person name="Warner D."/>
        </authorList>
    </citation>
    <scope>NUCLEOTIDE SEQUENCE [LARGE SCALE GENOMIC DNA]</scope>
    <source>
        <strain evidence="1">180601</strain>
        <tissue evidence="1">Whole Body</tissue>
    </source>
</reference>
<keyword evidence="2" id="KW-1185">Reference proteome</keyword>
<proteinExistence type="predicted"/>
<name>A0A6G0ZMR9_APHCR</name>
<evidence type="ECO:0000313" key="1">
    <source>
        <dbReference type="EMBL" id="KAF0772471.1"/>
    </source>
</evidence>
<sequence>MLCVFFFCVFVYTRTCRNNASILNYGGGFR</sequence>
<dbReference type="Proteomes" id="UP000478052">
    <property type="component" value="Unassembled WGS sequence"/>
</dbReference>
<accession>A0A6G0ZMR9</accession>
<gene>
    <name evidence="1" type="ORF">FWK35_00016857</name>
</gene>